<keyword evidence="4" id="KW-1003">Cell membrane</keyword>
<dbReference type="Proteomes" id="UP000061660">
    <property type="component" value="Chromosome"/>
</dbReference>
<dbReference type="STRING" id="162209.IJ22_24950"/>
<comment type="similarity">
    <text evidence="2">Belongs to the ABC transporter superfamily.</text>
</comment>
<evidence type="ECO:0000256" key="4">
    <source>
        <dbReference type="ARBA" id="ARBA00022475"/>
    </source>
</evidence>
<dbReference type="InterPro" id="IPR027417">
    <property type="entry name" value="P-loop_NTPase"/>
</dbReference>
<evidence type="ECO:0000256" key="5">
    <source>
        <dbReference type="ARBA" id="ARBA00022519"/>
    </source>
</evidence>
<keyword evidence="7 11" id="KW-0067">ATP-binding</keyword>
<dbReference type="NCBIfam" id="NF047576">
    <property type="entry name" value="opine_ATP_CntF"/>
    <property type="match status" value="1"/>
</dbReference>
<dbReference type="GO" id="GO:0016887">
    <property type="term" value="F:ATP hydrolysis activity"/>
    <property type="evidence" value="ECO:0007669"/>
    <property type="project" value="InterPro"/>
</dbReference>
<dbReference type="SUPFAM" id="SSF52540">
    <property type="entry name" value="P-loop containing nucleoside triphosphate hydrolases"/>
    <property type="match status" value="1"/>
</dbReference>
<evidence type="ECO:0000259" key="10">
    <source>
        <dbReference type="PROSITE" id="PS50893"/>
    </source>
</evidence>
<dbReference type="InterPro" id="IPR050388">
    <property type="entry name" value="ABC_Ni/Peptide_Import"/>
</dbReference>
<sequence>MNGKNGIHVLDVEHLSIRDERSGRALVHDSSFRLAQGECLAIVGESGSGKSLTCRAIMRLNRTGLRQSGTVTLNGEDLTKLSDKEMRRFRGRRLCMIMQNGMSAFDPSRPIGVYLQEVLSVHYDWSRSETEARLSAAMAAVGLREPSEAMRRYPHELSGGMLQRVMIALAIVMEPDVIIADEPTTALDAVTAYEVVEQFLRLRERLGSAMIFVSHDLGVVRRIADNVLVMKDGEIVERGTTRDIFAGARHPYTRYLVSSKEALSRRYNQLMGGADVAES</sequence>
<dbReference type="Pfam" id="PF00005">
    <property type="entry name" value="ABC_tran"/>
    <property type="match status" value="1"/>
</dbReference>
<dbReference type="InterPro" id="IPR003593">
    <property type="entry name" value="AAA+_ATPase"/>
</dbReference>
<dbReference type="GO" id="GO:0005886">
    <property type="term" value="C:plasma membrane"/>
    <property type="evidence" value="ECO:0007669"/>
    <property type="project" value="UniProtKB-SubCell"/>
</dbReference>
<dbReference type="InterPro" id="IPR003439">
    <property type="entry name" value="ABC_transporter-like_ATP-bd"/>
</dbReference>
<evidence type="ECO:0000256" key="9">
    <source>
        <dbReference type="ARBA" id="ARBA00023136"/>
    </source>
</evidence>
<evidence type="ECO:0000256" key="3">
    <source>
        <dbReference type="ARBA" id="ARBA00022448"/>
    </source>
</evidence>
<evidence type="ECO:0000256" key="2">
    <source>
        <dbReference type="ARBA" id="ARBA00005417"/>
    </source>
</evidence>
<gene>
    <name evidence="11" type="ORF">IJ22_24950</name>
</gene>
<dbReference type="EMBL" id="CP013652">
    <property type="protein sequence ID" value="ALS22868.1"/>
    <property type="molecule type" value="Genomic_DNA"/>
</dbReference>
<dbReference type="PROSITE" id="PS50893">
    <property type="entry name" value="ABC_TRANSPORTER_2"/>
    <property type="match status" value="1"/>
</dbReference>
<dbReference type="SMART" id="SM00382">
    <property type="entry name" value="AAA"/>
    <property type="match status" value="1"/>
</dbReference>
<dbReference type="PATRIC" id="fig|162209.4.peg.2656"/>
<name>A0A0U2W2U3_9BACL</name>
<reference evidence="12" key="1">
    <citation type="submission" date="2015-12" db="EMBL/GenBank/DDBJ databases">
        <title>Complete genome sequences of two moderately thermophilic Paenibacillus species.</title>
        <authorList>
            <person name="Butler R.III."/>
            <person name="Wang J."/>
            <person name="Stark B.C."/>
            <person name="Pombert J.-F."/>
        </authorList>
    </citation>
    <scope>NUCLEOTIDE SEQUENCE [LARGE SCALE GENOMIC DNA]</scope>
    <source>
        <strain evidence="12">32O-Y</strain>
    </source>
</reference>
<keyword evidence="5" id="KW-0997">Cell inner membrane</keyword>
<evidence type="ECO:0000256" key="1">
    <source>
        <dbReference type="ARBA" id="ARBA00004202"/>
    </source>
</evidence>
<dbReference type="CDD" id="cd03257">
    <property type="entry name" value="ABC_NikE_OppD_transporters"/>
    <property type="match status" value="1"/>
</dbReference>
<feature type="domain" description="ABC transporter" evidence="10">
    <location>
        <begin position="7"/>
        <end position="257"/>
    </location>
</feature>
<evidence type="ECO:0000313" key="11">
    <source>
        <dbReference type="EMBL" id="ALS22868.1"/>
    </source>
</evidence>
<organism evidence="11 12">
    <name type="scientific">Paenibacillus naphthalenovorans</name>
    <dbReference type="NCBI Taxonomy" id="162209"/>
    <lineage>
        <taxon>Bacteria</taxon>
        <taxon>Bacillati</taxon>
        <taxon>Bacillota</taxon>
        <taxon>Bacilli</taxon>
        <taxon>Bacillales</taxon>
        <taxon>Paenibacillaceae</taxon>
        <taxon>Paenibacillus</taxon>
    </lineage>
</organism>
<keyword evidence="8" id="KW-1278">Translocase</keyword>
<evidence type="ECO:0000313" key="12">
    <source>
        <dbReference type="Proteomes" id="UP000061660"/>
    </source>
</evidence>
<dbReference type="PANTHER" id="PTHR43297">
    <property type="entry name" value="OLIGOPEPTIDE TRANSPORT ATP-BINDING PROTEIN APPD"/>
    <property type="match status" value="1"/>
</dbReference>
<dbReference type="KEGG" id="pnp:IJ22_24950"/>
<evidence type="ECO:0000256" key="7">
    <source>
        <dbReference type="ARBA" id="ARBA00022840"/>
    </source>
</evidence>
<comment type="subcellular location">
    <subcellularLocation>
        <location evidence="1">Cell membrane</location>
        <topology evidence="1">Peripheral membrane protein</topology>
    </subcellularLocation>
</comment>
<proteinExistence type="inferred from homology"/>
<keyword evidence="6" id="KW-0547">Nucleotide-binding</keyword>
<dbReference type="AlphaFoldDB" id="A0A0U2W2U3"/>
<evidence type="ECO:0000256" key="8">
    <source>
        <dbReference type="ARBA" id="ARBA00022967"/>
    </source>
</evidence>
<dbReference type="InterPro" id="IPR017871">
    <property type="entry name" value="ABC_transporter-like_CS"/>
</dbReference>
<reference evidence="11 12" key="2">
    <citation type="journal article" date="2016" name="Genome Announc.">
        <title>Complete Genome Sequences of Two Interactive Moderate Thermophiles, Paenibacillus napthalenovorans 32O-Y and Paenibacillus sp. 32O-W.</title>
        <authorList>
            <person name="Butler R.R.III."/>
            <person name="Wang J."/>
            <person name="Stark B.C."/>
            <person name="Pombert J.F."/>
        </authorList>
    </citation>
    <scope>NUCLEOTIDE SEQUENCE [LARGE SCALE GENOMIC DNA]</scope>
    <source>
        <strain evidence="11 12">32O-Y</strain>
    </source>
</reference>
<keyword evidence="9" id="KW-0472">Membrane</keyword>
<dbReference type="PANTHER" id="PTHR43297:SF14">
    <property type="entry name" value="ATPASE AAA-TYPE CORE DOMAIN-CONTAINING PROTEIN"/>
    <property type="match status" value="1"/>
</dbReference>
<dbReference type="PROSITE" id="PS00211">
    <property type="entry name" value="ABC_TRANSPORTER_1"/>
    <property type="match status" value="1"/>
</dbReference>
<keyword evidence="12" id="KW-1185">Reference proteome</keyword>
<keyword evidence="3" id="KW-0813">Transport</keyword>
<dbReference type="GO" id="GO:0005524">
    <property type="term" value="F:ATP binding"/>
    <property type="evidence" value="ECO:0007669"/>
    <property type="project" value="UniProtKB-KW"/>
</dbReference>
<protein>
    <submittedName>
        <fullName evidence="11">Peptide ABC transporter ATP-binding protein</fullName>
    </submittedName>
</protein>
<evidence type="ECO:0000256" key="6">
    <source>
        <dbReference type="ARBA" id="ARBA00022741"/>
    </source>
</evidence>
<dbReference type="RefSeq" id="WP_201023613.1">
    <property type="nucleotide sequence ID" value="NZ_CP013652.1"/>
</dbReference>
<dbReference type="Gene3D" id="3.40.50.300">
    <property type="entry name" value="P-loop containing nucleotide triphosphate hydrolases"/>
    <property type="match status" value="1"/>
</dbReference>
<accession>A0A0U2W2U3</accession>
<dbReference type="NCBIfam" id="NF047578">
    <property type="entry name" value="opine_ATP_CntD"/>
    <property type="match status" value="1"/>
</dbReference>